<feature type="transmembrane region" description="Helical" evidence="5">
    <location>
        <begin position="256"/>
        <end position="282"/>
    </location>
</feature>
<dbReference type="Pfam" id="PF07690">
    <property type="entry name" value="MFS_1"/>
    <property type="match status" value="1"/>
</dbReference>
<evidence type="ECO:0000256" key="4">
    <source>
        <dbReference type="ARBA" id="ARBA00023136"/>
    </source>
</evidence>
<sequence>MSINSDVKSDIADMTVYQNSELQLSSSPESDFGMSSQPYSLLQSSSEPCICTDGSQLSHAHCVSSKSEILRQADSTLEPLVQEPIDSMVPWQQRVAQPNRLDSDSRVTSSRCFLSVEVTIFMYTLASGLSGSIVTQLLLVRHCQNLFPGNSSHCSLLEDKTDSLEARQLEALVQPHVSMLQMYKTTIDCALPVVLSMFLGPWSDLYGRKPLIIWPLFGNVVMHKVKNGRSLSSAGYGIAYVLLTFLSAIPHLGPDYFLLSSLPVALSGGLVTIISGSLCYITDTTTEKRRSLREGCTDSSNDYRMGIFEAALLSGFVVGTYTCAPLFLAAGQYGYVTVFACSATFALLGFLYGIYIPESVNVIQKGNSVAGLCTLFDSEFIVRMVSTCCKRREQYGRAILFLIIITTATCIITVEGESNISFLYTREKFEWNLSKYTRYSSISMVTVVLGGLVGMYIFSVWLKISDSLFAACIFITKCLQTLIYGLAPKDWYMYLGSTVGIFGGVVGPLCRTIISKTVPGEDTGSAFALTSLVEALTPLAASPLYTFVYKGTFLIFPGTAYMLSAAIFVLDVILMRFVQSKYCYYSCYSQISDF</sequence>
<dbReference type="Proteomes" id="UP001148838">
    <property type="component" value="Unassembled WGS sequence"/>
</dbReference>
<gene>
    <name evidence="6" type="ORF">ANN_04695</name>
</gene>
<feature type="transmembrane region" description="Helical" evidence="5">
    <location>
        <begin position="398"/>
        <end position="416"/>
    </location>
</feature>
<reference evidence="6 7" key="1">
    <citation type="journal article" date="2022" name="Allergy">
        <title>Genome assembly and annotation of Periplaneta americana reveal a comprehensive cockroach allergen profile.</title>
        <authorList>
            <person name="Wang L."/>
            <person name="Xiong Q."/>
            <person name="Saelim N."/>
            <person name="Wang L."/>
            <person name="Nong W."/>
            <person name="Wan A.T."/>
            <person name="Shi M."/>
            <person name="Liu X."/>
            <person name="Cao Q."/>
            <person name="Hui J.H.L."/>
            <person name="Sookrung N."/>
            <person name="Leung T.F."/>
            <person name="Tungtrongchitr A."/>
            <person name="Tsui S.K.W."/>
        </authorList>
    </citation>
    <scope>NUCLEOTIDE SEQUENCE [LARGE SCALE GENOMIC DNA]</scope>
    <source>
        <strain evidence="6">PWHHKU_190912</strain>
    </source>
</reference>
<comment type="subcellular location">
    <subcellularLocation>
        <location evidence="1">Membrane</location>
        <topology evidence="1">Multi-pass membrane protein</topology>
    </subcellularLocation>
</comment>
<keyword evidence="7" id="KW-1185">Reference proteome</keyword>
<feature type="transmembrane region" description="Helical" evidence="5">
    <location>
        <begin position="526"/>
        <end position="548"/>
    </location>
</feature>
<organism evidence="6 7">
    <name type="scientific">Periplaneta americana</name>
    <name type="common">American cockroach</name>
    <name type="synonym">Blatta americana</name>
    <dbReference type="NCBI Taxonomy" id="6978"/>
    <lineage>
        <taxon>Eukaryota</taxon>
        <taxon>Metazoa</taxon>
        <taxon>Ecdysozoa</taxon>
        <taxon>Arthropoda</taxon>
        <taxon>Hexapoda</taxon>
        <taxon>Insecta</taxon>
        <taxon>Pterygota</taxon>
        <taxon>Neoptera</taxon>
        <taxon>Polyneoptera</taxon>
        <taxon>Dictyoptera</taxon>
        <taxon>Blattodea</taxon>
        <taxon>Blattoidea</taxon>
        <taxon>Blattidae</taxon>
        <taxon>Blattinae</taxon>
        <taxon>Periplaneta</taxon>
    </lineage>
</organism>
<name>A0ABQ8TB27_PERAM</name>
<feature type="transmembrane region" description="Helical" evidence="5">
    <location>
        <begin position="303"/>
        <end position="327"/>
    </location>
</feature>
<feature type="transmembrane region" description="Helical" evidence="5">
    <location>
        <begin position="333"/>
        <end position="355"/>
    </location>
</feature>
<dbReference type="PANTHER" id="PTHR23507">
    <property type="entry name" value="ZGC:174356"/>
    <property type="match status" value="1"/>
</dbReference>
<protein>
    <recommendedName>
        <fullName evidence="8">Proton-coupled folate transporter</fullName>
    </recommendedName>
</protein>
<feature type="transmembrane region" description="Helical" evidence="5">
    <location>
        <begin position="436"/>
        <end position="461"/>
    </location>
</feature>
<evidence type="ECO:0000256" key="5">
    <source>
        <dbReference type="SAM" id="Phobius"/>
    </source>
</evidence>
<feature type="transmembrane region" description="Helical" evidence="5">
    <location>
        <begin position="120"/>
        <end position="140"/>
    </location>
</feature>
<feature type="transmembrane region" description="Helical" evidence="5">
    <location>
        <begin position="468"/>
        <end position="487"/>
    </location>
</feature>
<accession>A0ABQ8TB27</accession>
<comment type="caution">
    <text evidence="6">The sequence shown here is derived from an EMBL/GenBank/DDBJ whole genome shotgun (WGS) entry which is preliminary data.</text>
</comment>
<keyword evidence="4 5" id="KW-0472">Membrane</keyword>
<keyword evidence="2 5" id="KW-0812">Transmembrane</keyword>
<dbReference type="InterPro" id="IPR036259">
    <property type="entry name" value="MFS_trans_sf"/>
</dbReference>
<feature type="transmembrane region" description="Helical" evidence="5">
    <location>
        <begin position="493"/>
        <end position="514"/>
    </location>
</feature>
<feature type="transmembrane region" description="Helical" evidence="5">
    <location>
        <begin position="554"/>
        <end position="574"/>
    </location>
</feature>
<evidence type="ECO:0000256" key="1">
    <source>
        <dbReference type="ARBA" id="ARBA00004141"/>
    </source>
</evidence>
<dbReference type="Gene3D" id="1.20.1250.20">
    <property type="entry name" value="MFS general substrate transporter like domains"/>
    <property type="match status" value="1"/>
</dbReference>
<evidence type="ECO:0000313" key="7">
    <source>
        <dbReference type="Proteomes" id="UP001148838"/>
    </source>
</evidence>
<evidence type="ECO:0000256" key="3">
    <source>
        <dbReference type="ARBA" id="ARBA00022989"/>
    </source>
</evidence>
<evidence type="ECO:0008006" key="8">
    <source>
        <dbReference type="Google" id="ProtNLM"/>
    </source>
</evidence>
<feature type="transmembrane region" description="Helical" evidence="5">
    <location>
        <begin position="231"/>
        <end position="250"/>
    </location>
</feature>
<dbReference type="InterPro" id="IPR011701">
    <property type="entry name" value="MFS"/>
</dbReference>
<dbReference type="EMBL" id="JAJSOF020000013">
    <property type="protein sequence ID" value="KAJ4443045.1"/>
    <property type="molecule type" value="Genomic_DNA"/>
</dbReference>
<dbReference type="PANTHER" id="PTHR23507:SF39">
    <property type="entry name" value="GH23453P-RELATED"/>
    <property type="match status" value="1"/>
</dbReference>
<keyword evidence="3 5" id="KW-1133">Transmembrane helix</keyword>
<evidence type="ECO:0000256" key="2">
    <source>
        <dbReference type="ARBA" id="ARBA00022692"/>
    </source>
</evidence>
<dbReference type="SUPFAM" id="SSF103473">
    <property type="entry name" value="MFS general substrate transporter"/>
    <property type="match status" value="1"/>
</dbReference>
<proteinExistence type="predicted"/>
<evidence type="ECO:0000313" key="6">
    <source>
        <dbReference type="EMBL" id="KAJ4443045.1"/>
    </source>
</evidence>